<comment type="caution">
    <text evidence="2">The sequence shown here is derived from an EMBL/GenBank/DDBJ whole genome shotgun (WGS) entry which is preliminary data.</text>
</comment>
<dbReference type="AlphaFoldDB" id="A0A4Q4TY87"/>
<protein>
    <submittedName>
        <fullName evidence="2">Uncharacterized protein</fullName>
    </submittedName>
</protein>
<name>A0A4Q4TY87_9PEZI</name>
<sequence length="118" mass="13670">MARLGRFTDDDYDSRSLFFPEKDDLFKIKDEAFNSGTEITDLEPLDDDNDDDDDDDDDDDKDKGVEDVDVDVEDLTRLFDGNVHLPEYYRRGVEEFDENAFDDGYFSNTTEQLNSIEG</sequence>
<dbReference type="EMBL" id="QJNU01000016">
    <property type="protein sequence ID" value="RYP10610.1"/>
    <property type="molecule type" value="Genomic_DNA"/>
</dbReference>
<gene>
    <name evidence="2" type="ORF">DL764_000580</name>
</gene>
<organism evidence="2 3">
    <name type="scientific">Monosporascus ibericus</name>
    <dbReference type="NCBI Taxonomy" id="155417"/>
    <lineage>
        <taxon>Eukaryota</taxon>
        <taxon>Fungi</taxon>
        <taxon>Dikarya</taxon>
        <taxon>Ascomycota</taxon>
        <taxon>Pezizomycotina</taxon>
        <taxon>Sordariomycetes</taxon>
        <taxon>Xylariomycetidae</taxon>
        <taxon>Xylariales</taxon>
        <taxon>Xylariales incertae sedis</taxon>
        <taxon>Monosporascus</taxon>
    </lineage>
</organism>
<keyword evidence="3" id="KW-1185">Reference proteome</keyword>
<proteinExistence type="predicted"/>
<evidence type="ECO:0000313" key="2">
    <source>
        <dbReference type="EMBL" id="RYP10610.1"/>
    </source>
</evidence>
<feature type="compositionally biased region" description="Acidic residues" evidence="1">
    <location>
        <begin position="40"/>
        <end position="60"/>
    </location>
</feature>
<dbReference type="Proteomes" id="UP000293360">
    <property type="component" value="Unassembled WGS sequence"/>
</dbReference>
<feature type="region of interest" description="Disordered" evidence="1">
    <location>
        <begin position="37"/>
        <end position="67"/>
    </location>
</feature>
<dbReference type="OrthoDB" id="4567560at2759"/>
<evidence type="ECO:0000313" key="3">
    <source>
        <dbReference type="Proteomes" id="UP000293360"/>
    </source>
</evidence>
<reference evidence="2 3" key="1">
    <citation type="submission" date="2018-06" db="EMBL/GenBank/DDBJ databases">
        <title>Complete Genomes of Monosporascus.</title>
        <authorList>
            <person name="Robinson A.J."/>
            <person name="Natvig D.O."/>
        </authorList>
    </citation>
    <scope>NUCLEOTIDE SEQUENCE [LARGE SCALE GENOMIC DNA]</scope>
    <source>
        <strain evidence="2 3">CBS 110550</strain>
    </source>
</reference>
<accession>A0A4Q4TY87</accession>
<evidence type="ECO:0000256" key="1">
    <source>
        <dbReference type="SAM" id="MobiDB-lite"/>
    </source>
</evidence>